<protein>
    <recommendedName>
        <fullName evidence="3">Alpha-L-glutamate ligase-related protein ATP-grasp domain-containing protein</fullName>
    </recommendedName>
</protein>
<keyword evidence="2" id="KW-1185">Reference proteome</keyword>
<gene>
    <name evidence="1" type="ORF">SEMRO_102_G051920.1</name>
</gene>
<evidence type="ECO:0008006" key="3">
    <source>
        <dbReference type="Google" id="ProtNLM"/>
    </source>
</evidence>
<dbReference type="AlphaFoldDB" id="A0A9N8DE94"/>
<comment type="caution">
    <text evidence="1">The sequence shown here is derived from an EMBL/GenBank/DDBJ whole genome shotgun (WGS) entry which is preliminary data.</text>
</comment>
<name>A0A9N8DE94_9STRA</name>
<accession>A0A9N8DE94</accession>
<dbReference type="EMBL" id="CAICTM010000101">
    <property type="protein sequence ID" value="CAB9501187.1"/>
    <property type="molecule type" value="Genomic_DNA"/>
</dbReference>
<reference evidence="1" key="1">
    <citation type="submission" date="2020-06" db="EMBL/GenBank/DDBJ databases">
        <authorList>
            <consortium name="Plant Systems Biology data submission"/>
        </authorList>
    </citation>
    <scope>NUCLEOTIDE SEQUENCE</scope>
    <source>
        <strain evidence="1">D6</strain>
    </source>
</reference>
<organism evidence="1 2">
    <name type="scientific">Seminavis robusta</name>
    <dbReference type="NCBI Taxonomy" id="568900"/>
    <lineage>
        <taxon>Eukaryota</taxon>
        <taxon>Sar</taxon>
        <taxon>Stramenopiles</taxon>
        <taxon>Ochrophyta</taxon>
        <taxon>Bacillariophyta</taxon>
        <taxon>Bacillariophyceae</taxon>
        <taxon>Bacillariophycidae</taxon>
        <taxon>Naviculales</taxon>
        <taxon>Naviculaceae</taxon>
        <taxon>Seminavis</taxon>
    </lineage>
</organism>
<dbReference type="Proteomes" id="UP001153069">
    <property type="component" value="Unassembled WGS sequence"/>
</dbReference>
<dbReference type="OrthoDB" id="35279at2759"/>
<sequence>MGQVLSLPVRLANHTLTYYQGLFHYLLGAGRNFDYSADLNKATLAALRPSPGDTDEDLLFKQNARIHLFALASQFYLYNKPHYRKGSYREDLVDNLENVAIPGTGIKLSWVACNRLLGLGFLTTAYPAISLVASFHQWFMSKFQSSISGEFATRLLAPDDWFSYWRLNCTVVGLHALLNNSPADYEMENKWTFLEEGVKRGVPVSPYLTAPGFVATVQDVKSLSCVFRAGRAGADTDHSSILFDVDVTTGLIRGGTTNAHWYRTGILEAIPGRCPWRSQHDYKLHPDGDIPVSGNFVPDIKNLLALVEKSHFDLCPGVPFAGWDVVLSADPDLPVCLLEVNLSCNFFRGSFDKKLYLDFIDDAFAVLQSKRLVADR</sequence>
<evidence type="ECO:0000313" key="1">
    <source>
        <dbReference type="EMBL" id="CAB9501187.1"/>
    </source>
</evidence>
<proteinExistence type="predicted"/>
<evidence type="ECO:0000313" key="2">
    <source>
        <dbReference type="Proteomes" id="UP001153069"/>
    </source>
</evidence>